<evidence type="ECO:0000313" key="10">
    <source>
        <dbReference type="EMBL" id="CAF4161187.1"/>
    </source>
</evidence>
<evidence type="ECO:0000256" key="6">
    <source>
        <dbReference type="RuleBase" id="RU003651"/>
    </source>
</evidence>
<dbReference type="InterPro" id="IPR039812">
    <property type="entry name" value="Vesicle-fus_ATPase"/>
</dbReference>
<sequence length="377" mass="42408">MSKKFTVINSPLYYDEDITNYATVNATDIDLSETKYLEITTRHGEFKYEAVTDIGVPPNTIGLNSRQRKRDRLKLYHTYYVKPSVKQSSLHSIVDLFDQKYNFRAKVGGSDTVFEKIFGEALLARFYPKNFVQRTNMKHAKGILLYGVPGTGKTLIARTVSEILGVLPKVINGPEILSKMLGDSEAKIRQLFDEAKSDPNGDLHLLIFDEIDAVCKRRSVDEANVRDSVENSITSQLLCGMDGLHQLNNLLIIATTNRPSAIDPALLRPGRLEIHVKIELPNDEARLNIFDIYAKPLLQNNLLHHDVNFDRIIQETQGWTEAHIERLVRTANVCAMKRDLVARGTLKIDESAADALMVSDVDFIAAINVIRSISLSL</sequence>
<dbReference type="EC" id="3.6.4.6" evidence="7"/>
<comment type="function">
    <text evidence="7">Required for vesicle-mediated transport. Catalyzes the fusion of transport vesicles within the Golgi cisternae. Is also required for transport from the endoplasmic reticulum to the Golgi stack. Seems to function as a fusion protein required for the delivery of cargo proteins to all compartments of the Golgi stack independent of vesicle origin.</text>
</comment>
<comment type="subcellular location">
    <subcellularLocation>
        <location evidence="7">Cytoplasm</location>
    </subcellularLocation>
</comment>
<dbReference type="GO" id="GO:0046872">
    <property type="term" value="F:metal ion binding"/>
    <property type="evidence" value="ECO:0007669"/>
    <property type="project" value="UniProtKB-UniRule"/>
</dbReference>
<accession>A0A8S2RGB8</accession>
<dbReference type="GO" id="GO:0006891">
    <property type="term" value="P:intra-Golgi vesicle-mediated transport"/>
    <property type="evidence" value="ECO:0007669"/>
    <property type="project" value="TreeGrafter"/>
</dbReference>
<dbReference type="Gene3D" id="1.10.8.60">
    <property type="match status" value="1"/>
</dbReference>
<dbReference type="InterPro" id="IPR027417">
    <property type="entry name" value="P-loop_NTPase"/>
</dbReference>
<dbReference type="GO" id="GO:0005795">
    <property type="term" value="C:Golgi stack"/>
    <property type="evidence" value="ECO:0007669"/>
    <property type="project" value="TreeGrafter"/>
</dbReference>
<comment type="caution">
    <text evidence="10">The sequence shown here is derived from an EMBL/GenBank/DDBJ whole genome shotgun (WGS) entry which is preliminary data.</text>
</comment>
<dbReference type="GO" id="GO:0016887">
    <property type="term" value="F:ATP hydrolysis activity"/>
    <property type="evidence" value="ECO:0007669"/>
    <property type="project" value="InterPro"/>
</dbReference>
<dbReference type="GO" id="GO:0043001">
    <property type="term" value="P:Golgi to plasma membrane protein transport"/>
    <property type="evidence" value="ECO:0007669"/>
    <property type="project" value="TreeGrafter"/>
</dbReference>
<dbReference type="EMBL" id="CAJOBA010044237">
    <property type="protein sequence ID" value="CAF4161187.1"/>
    <property type="molecule type" value="Genomic_DNA"/>
</dbReference>
<keyword evidence="2 7" id="KW-0813">Transport</keyword>
<dbReference type="FunFam" id="3.40.50.300:FF:000154">
    <property type="entry name" value="Vesicle-fusing ATPase 1"/>
    <property type="match status" value="1"/>
</dbReference>
<dbReference type="EMBL" id="CAJNOK010022601">
    <property type="protein sequence ID" value="CAF1350652.1"/>
    <property type="molecule type" value="Genomic_DNA"/>
</dbReference>
<name>A0A8S2RGB8_9BILA</name>
<proteinExistence type="inferred from homology"/>
<evidence type="ECO:0000313" key="9">
    <source>
        <dbReference type="EMBL" id="CAF1350652.1"/>
    </source>
</evidence>
<keyword evidence="3 6" id="KW-0547">Nucleotide-binding</keyword>
<keyword evidence="7" id="KW-0931">ER-Golgi transport</keyword>
<comment type="similarity">
    <text evidence="1 6">Belongs to the AAA ATPase family.</text>
</comment>
<keyword evidence="4 6" id="KW-0067">ATP-binding</keyword>
<comment type="cofactor">
    <cofactor evidence="7">
        <name>Mg(2+)</name>
        <dbReference type="ChEBI" id="CHEBI:18420"/>
    </cofactor>
    <text evidence="7">Binds 1 Mg(2+) ion per subunit.</text>
</comment>
<dbReference type="InterPro" id="IPR009010">
    <property type="entry name" value="Asp_de-COase-like_dom_sf"/>
</dbReference>
<dbReference type="SUPFAM" id="SSF52540">
    <property type="entry name" value="P-loop containing nucleoside triphosphate hydrolases"/>
    <property type="match status" value="1"/>
</dbReference>
<organism evidence="10 11">
    <name type="scientific">Didymodactylos carnosus</name>
    <dbReference type="NCBI Taxonomy" id="1234261"/>
    <lineage>
        <taxon>Eukaryota</taxon>
        <taxon>Metazoa</taxon>
        <taxon>Spiralia</taxon>
        <taxon>Gnathifera</taxon>
        <taxon>Rotifera</taxon>
        <taxon>Eurotatoria</taxon>
        <taxon>Bdelloidea</taxon>
        <taxon>Philodinida</taxon>
        <taxon>Philodinidae</taxon>
        <taxon>Didymodactylos</taxon>
    </lineage>
</organism>
<evidence type="ECO:0000256" key="3">
    <source>
        <dbReference type="ARBA" id="ARBA00022741"/>
    </source>
</evidence>
<feature type="domain" description="AAA+ ATPase" evidence="8">
    <location>
        <begin position="139"/>
        <end position="282"/>
    </location>
</feature>
<dbReference type="Pfam" id="PF00004">
    <property type="entry name" value="AAA"/>
    <property type="match status" value="1"/>
</dbReference>
<evidence type="ECO:0000313" key="11">
    <source>
        <dbReference type="Proteomes" id="UP000682733"/>
    </source>
</evidence>
<dbReference type="GO" id="GO:0035494">
    <property type="term" value="P:SNARE complex disassembly"/>
    <property type="evidence" value="ECO:0007669"/>
    <property type="project" value="InterPro"/>
</dbReference>
<evidence type="ECO:0000256" key="1">
    <source>
        <dbReference type="ARBA" id="ARBA00006914"/>
    </source>
</evidence>
<dbReference type="Gene3D" id="3.40.50.300">
    <property type="entry name" value="P-loop containing nucleotide triphosphate hydrolases"/>
    <property type="match status" value="1"/>
</dbReference>
<dbReference type="PANTHER" id="PTHR23078">
    <property type="entry name" value="VESICULAR-FUSION PROTEIN NSF"/>
    <property type="match status" value="1"/>
</dbReference>
<dbReference type="Proteomes" id="UP000677228">
    <property type="component" value="Unassembled WGS sequence"/>
</dbReference>
<keyword evidence="5 7" id="KW-0653">Protein transport</keyword>
<dbReference type="InterPro" id="IPR003593">
    <property type="entry name" value="AAA+_ATPase"/>
</dbReference>
<evidence type="ECO:0000256" key="2">
    <source>
        <dbReference type="ARBA" id="ARBA00022448"/>
    </source>
</evidence>
<dbReference type="SMART" id="SM00382">
    <property type="entry name" value="AAA"/>
    <property type="match status" value="1"/>
</dbReference>
<keyword evidence="7" id="KW-0460">Magnesium</keyword>
<reference evidence="10" key="1">
    <citation type="submission" date="2021-02" db="EMBL/GenBank/DDBJ databases">
        <authorList>
            <person name="Nowell W R."/>
        </authorList>
    </citation>
    <scope>NUCLEOTIDE SEQUENCE</scope>
</reference>
<keyword evidence="7" id="KW-0479">Metal-binding</keyword>
<keyword evidence="7" id="KW-0963">Cytoplasm</keyword>
<evidence type="ECO:0000256" key="5">
    <source>
        <dbReference type="ARBA" id="ARBA00022927"/>
    </source>
</evidence>
<evidence type="ECO:0000256" key="4">
    <source>
        <dbReference type="ARBA" id="ARBA00022840"/>
    </source>
</evidence>
<dbReference type="Gene3D" id="2.40.40.20">
    <property type="match status" value="1"/>
</dbReference>
<protein>
    <recommendedName>
        <fullName evidence="7">Vesicle-fusing ATPase</fullName>
        <ecNumber evidence="7">3.6.4.6</ecNumber>
    </recommendedName>
</protein>
<dbReference type="InterPro" id="IPR003959">
    <property type="entry name" value="ATPase_AAA_core"/>
</dbReference>
<gene>
    <name evidence="9" type="ORF">OVA965_LOCUS30782</name>
    <name evidence="10" type="ORF">TMI583_LOCUS31589</name>
</gene>
<dbReference type="PROSITE" id="PS00674">
    <property type="entry name" value="AAA"/>
    <property type="match status" value="1"/>
</dbReference>
<comment type="catalytic activity">
    <reaction evidence="7">
        <text>ATP + H2O = ADP + phosphate + H(+)</text>
        <dbReference type="Rhea" id="RHEA:13065"/>
        <dbReference type="ChEBI" id="CHEBI:15377"/>
        <dbReference type="ChEBI" id="CHEBI:15378"/>
        <dbReference type="ChEBI" id="CHEBI:30616"/>
        <dbReference type="ChEBI" id="CHEBI:43474"/>
        <dbReference type="ChEBI" id="CHEBI:456216"/>
        <dbReference type="EC" id="3.6.4.6"/>
    </reaction>
</comment>
<dbReference type="PANTHER" id="PTHR23078:SF3">
    <property type="entry name" value="VESICLE-FUSING ATPASE"/>
    <property type="match status" value="1"/>
</dbReference>
<dbReference type="AlphaFoldDB" id="A0A8S2RGB8"/>
<dbReference type="Proteomes" id="UP000682733">
    <property type="component" value="Unassembled WGS sequence"/>
</dbReference>
<dbReference type="GO" id="GO:0005524">
    <property type="term" value="F:ATP binding"/>
    <property type="evidence" value="ECO:0007669"/>
    <property type="project" value="UniProtKB-UniRule"/>
</dbReference>
<dbReference type="SUPFAM" id="SSF50692">
    <property type="entry name" value="ADC-like"/>
    <property type="match status" value="1"/>
</dbReference>
<dbReference type="InterPro" id="IPR003960">
    <property type="entry name" value="ATPase_AAA_CS"/>
</dbReference>
<keyword evidence="7" id="KW-0378">Hydrolase</keyword>
<evidence type="ECO:0000256" key="7">
    <source>
        <dbReference type="RuleBase" id="RU367045"/>
    </source>
</evidence>
<evidence type="ECO:0000259" key="8">
    <source>
        <dbReference type="SMART" id="SM00382"/>
    </source>
</evidence>